<dbReference type="eggNOG" id="ENOG50332P3">
    <property type="taxonomic scope" value="Bacteria"/>
</dbReference>
<gene>
    <name evidence="1" type="ORF">PDUR_04470</name>
</gene>
<reference evidence="1 2" key="1">
    <citation type="submission" date="2014-08" db="EMBL/GenBank/DDBJ databases">
        <title>Comparative genomics of the Paenibacillus odorifer group.</title>
        <authorList>
            <person name="den Bakker H.C."/>
            <person name="Tsai Y.-C."/>
            <person name="Martin N."/>
            <person name="Korlach J."/>
            <person name="Wiedmann M."/>
        </authorList>
    </citation>
    <scope>NUCLEOTIDE SEQUENCE [LARGE SCALE GENOMIC DNA]</scope>
    <source>
        <strain evidence="1 2">DSM 1735</strain>
    </source>
</reference>
<dbReference type="AlphaFoldDB" id="A0A089IQL3"/>
<name>A0A089IQL3_PAEDU</name>
<evidence type="ECO:0000313" key="1">
    <source>
        <dbReference type="EMBL" id="AIQ11329.1"/>
    </source>
</evidence>
<evidence type="ECO:0000313" key="2">
    <source>
        <dbReference type="Proteomes" id="UP000029409"/>
    </source>
</evidence>
<accession>A0A089IQL3</accession>
<dbReference type="OrthoDB" id="2958653at2"/>
<keyword evidence="2" id="KW-1185">Reference proteome</keyword>
<dbReference type="EMBL" id="CP009288">
    <property type="protein sequence ID" value="AIQ11329.1"/>
    <property type="molecule type" value="Genomic_DNA"/>
</dbReference>
<dbReference type="Proteomes" id="UP000029409">
    <property type="component" value="Chromosome"/>
</dbReference>
<protein>
    <submittedName>
        <fullName evidence="1">Uncharacterized protein</fullName>
    </submittedName>
</protein>
<proteinExistence type="predicted"/>
<dbReference type="KEGG" id="pdu:PDUR_04470"/>
<organism evidence="1 2">
    <name type="scientific">Paenibacillus durus</name>
    <name type="common">Paenibacillus azotofixans</name>
    <dbReference type="NCBI Taxonomy" id="44251"/>
    <lineage>
        <taxon>Bacteria</taxon>
        <taxon>Bacillati</taxon>
        <taxon>Bacillota</taxon>
        <taxon>Bacilli</taxon>
        <taxon>Bacillales</taxon>
        <taxon>Paenibacillaceae</taxon>
        <taxon>Paenibacillus</taxon>
    </lineage>
</organism>
<dbReference type="STRING" id="44251.PDUR_04470"/>
<sequence>MEQPTQKQIYQHIPYAKKKEINGQYSEFVFSLDINSYKIDDLVVDNEEVNRLATDISNHFIATFQQSYEKDVSEKQKQFSYDCARLIFSELKQPDKTTVIPAKAGFGKSTLILSILETVINSLGAFRENESAVDLGMIIVSDRIEDLKKTQSKIRERFGYYDTFNQEDWVYVMEGWNKEKCENGVVEYYSGCCTTSNCSLYKDCWVYKQRFEQNDSPIVAMTNERFSYYRTEKMDTLNSYNTFHGTLPRKIIIIDEKPVLEKHVTVDETILLILSEAINNINVRDPIEDSNNKMYLKNVLHEIHGRLLELQKKHAIHRSRIILNDEDIFDEKFLQTFSRYFKYQFTEEITAIQLLFKSGGLFCHTSKRTFFKAIFPKEKFQIENFRTYIFDATGEGDPSYTDEFIHFNIDDYKEYSNLTFYINLENMSRNSIESSRNKLDIAARWINNKFQEATYVVSYKTCGKMNASQRLTKLLKSNKHVVLDKDKNGKNVVPYFGNTKGKNLFQNCRNMVQIGWPRLPSDETVAAYMYTFVNMEKLKQLSESEMDQVQGYIKFNPTSSKFGLDNINIFELKRMMVDLEQEVFRTKVRDFSSNEPVNIYLFGGDYRIKEMIAQRFKGCKFRVEEIPEFALEKNKQNGEDKKEKKLYNFINENWDGQPILLKQLRDDFKITETYWSKLMKKKLIKNLFEARGIKASKLKGKGKDKYLHRIIDS</sequence>
<dbReference type="RefSeq" id="WP_042205245.1">
    <property type="nucleotide sequence ID" value="NZ_CP009288.1"/>
</dbReference>